<keyword evidence="4" id="KW-1185">Reference proteome</keyword>
<feature type="domain" description="Rcc01698-like C-terminal" evidence="2">
    <location>
        <begin position="394"/>
        <end position="491"/>
    </location>
</feature>
<dbReference type="Pfam" id="PF23666">
    <property type="entry name" value="Rcc01698_C"/>
    <property type="match status" value="1"/>
</dbReference>
<evidence type="ECO:0000259" key="2">
    <source>
        <dbReference type="Pfam" id="PF23666"/>
    </source>
</evidence>
<dbReference type="EMBL" id="SPMY01000033">
    <property type="protein sequence ID" value="NMQ28487.1"/>
    <property type="molecule type" value="Genomic_DNA"/>
</dbReference>
<organism evidence="3 4">
    <name type="scientific">Candidatus Accumulibacter phosphatis</name>
    <dbReference type="NCBI Taxonomy" id="327160"/>
    <lineage>
        <taxon>Bacteria</taxon>
        <taxon>Pseudomonadati</taxon>
        <taxon>Pseudomonadota</taxon>
        <taxon>Betaproteobacteria</taxon>
        <taxon>Candidatus Accumulibacter</taxon>
    </lineage>
</organism>
<protein>
    <recommendedName>
        <fullName evidence="5">Tip attachment protein J domain-containing protein</fullName>
    </recommendedName>
</protein>
<evidence type="ECO:0000313" key="3">
    <source>
        <dbReference type="EMBL" id="NMQ28487.1"/>
    </source>
</evidence>
<gene>
    <name evidence="3" type="ORF">E4Q23_12430</name>
</gene>
<name>A0ABX1TW34_9PROT</name>
<evidence type="ECO:0008006" key="5">
    <source>
        <dbReference type="Google" id="ProtNLM"/>
    </source>
</evidence>
<accession>A0ABX1TW34</accession>
<dbReference type="InterPro" id="IPR032876">
    <property type="entry name" value="J_dom"/>
</dbReference>
<reference evidence="3 4" key="1">
    <citation type="submission" date="2019-03" db="EMBL/GenBank/DDBJ databases">
        <title>Metabolic reconstructions from genomes of highly enriched 'Candidatus Accumulibacter' and 'Candidatus Competibacter' bioreactor populations.</title>
        <authorList>
            <person name="Annavajhala M.K."/>
            <person name="Welles L."/>
            <person name="Abbas B."/>
            <person name="Sorokin D."/>
            <person name="Park H."/>
            <person name="Van Loosdrecht M."/>
            <person name="Chandran K."/>
        </authorList>
    </citation>
    <scope>NUCLEOTIDE SEQUENCE [LARGE SCALE GENOMIC DNA]</scope>
    <source>
        <strain evidence="3 4">SBR_S</strain>
    </source>
</reference>
<dbReference type="Proteomes" id="UP000749010">
    <property type="component" value="Unassembled WGS sequence"/>
</dbReference>
<feature type="domain" description="Tip attachment protein J" evidence="1">
    <location>
        <begin position="133"/>
        <end position="296"/>
    </location>
</feature>
<sequence length="651" mass="69184">MPTGTGFTSWRNPTWNGTTLIAFNAGQYANTYWWVTSTDGVSWELKSGSVGQPNNRPSTFKKGWNGSAWGSFSHGVGQSFLITPETFGITPQKSVLSAIVAAECLQSGLLTSGDIDVTALTQSVRGYRVGSIGAIRAALEPLQAAWPFDVVPHGYKIRFVVRGGASVVTIPAADLDARGEGDAPGVQITTSREMDSQLPRRVTVQHLDYDREHNAGTQYAERLNTAAINALVLDLPIVLTATEAAGKAEVLLYLYWLERYDVSVTLPPTYNQVEPGDVVTLVTPKGNVSLRLTAIHYTSDGRIACQAKYARAAIYTPTAVGASPAVSGATTITPVGASEYVLMDVPMVSSAQSGPSFLVAMTGALVGWRGGVLMQSTDAGSTWASLQDFGPPGASLGTCTNSIGVAEHRLIDNASVLNVTLTQGELFSVTQLAMLGEANHFAYGADGRWEIIAAQDCTLVSGTSYVLQNLLRGRFGSEWAMGLHAVGDALVLLDTADVAAITMSSGSIGLSYLYRGVTVDRDIGTDANRAFAYQGVNLKPLAPVALTGNRDPSSNDWSLSWIRRTRDGGEWRDYVDASLGEASESYAIDVYADGSYATVKRTISATVPSCVYTSIDLVSDFGANQATLYLQLTQISATVGRGYPLTASITR</sequence>
<dbReference type="InterPro" id="IPR056490">
    <property type="entry name" value="Rcc01698_C"/>
</dbReference>
<dbReference type="RefSeq" id="WP_169066944.1">
    <property type="nucleotide sequence ID" value="NZ_SPMY01000033.1"/>
</dbReference>
<comment type="caution">
    <text evidence="3">The sequence shown here is derived from an EMBL/GenBank/DDBJ whole genome shotgun (WGS) entry which is preliminary data.</text>
</comment>
<evidence type="ECO:0000313" key="4">
    <source>
        <dbReference type="Proteomes" id="UP000749010"/>
    </source>
</evidence>
<dbReference type="Pfam" id="PF13550">
    <property type="entry name" value="Phage-tail_3"/>
    <property type="match status" value="1"/>
</dbReference>
<evidence type="ECO:0000259" key="1">
    <source>
        <dbReference type="Pfam" id="PF13550"/>
    </source>
</evidence>
<proteinExistence type="predicted"/>